<dbReference type="AlphaFoldDB" id="A0A6G8F3E1"/>
<proteinExistence type="predicted"/>
<protein>
    <recommendedName>
        <fullName evidence="3">Lipoprotein</fullName>
    </recommendedName>
</protein>
<evidence type="ECO:0000313" key="2">
    <source>
        <dbReference type="EMBL" id="QIM10712.1"/>
    </source>
</evidence>
<sequence>MFSFYRCISTIVITLSLCSCAGISWTTKSQKTLPVKDIIYSTPLNQELKEFFAPYINYDYFTEANVRKQLGNPIKEETTTDGKSLFYDNPNTYSITNFWVLIPYDDHRGSIPYSLTFEHDRLKKVSYPLLKRRDLMLIFGIPAWPSNIEILNPFVINIAHHDDDELSDKVDIVFNNLRYTRTTRLETNQYSPLFGIKYLKRTARELDKTLNDVIKTDTVVILEYDSQIISFPHMAALNAVKEKITVDYKIVSENPYNTPEMNCHILNLKQTGNFQKTLTTNKAAALCFVNKRPGIIFLSVENKNKDNSFQELNNLLRAISFRK</sequence>
<dbReference type="EMBL" id="MN990732">
    <property type="protein sequence ID" value="QIM10712.1"/>
    <property type="molecule type" value="Genomic_DNA"/>
</dbReference>
<evidence type="ECO:0000256" key="1">
    <source>
        <dbReference type="SAM" id="SignalP"/>
    </source>
</evidence>
<name>A0A6G8F3E1_9PROT</name>
<keyword evidence="1" id="KW-0732">Signal</keyword>
<evidence type="ECO:0008006" key="3">
    <source>
        <dbReference type="Google" id="ProtNLM"/>
    </source>
</evidence>
<gene>
    <name evidence="2" type="ORF">PlAlph_6040</name>
</gene>
<reference evidence="2" key="1">
    <citation type="journal article" date="2020" name="J. ISSAAS">
        <title>Lactobacilli and other gastrointestinal microbiota of Peromyscus leucopus, reservoir host for agents of Lyme disease and other zoonoses in North America.</title>
        <authorList>
            <person name="Milovic A."/>
            <person name="Bassam K."/>
            <person name="Shao H."/>
            <person name="Chatzistamou I."/>
            <person name="Tufts D.M."/>
            <person name="Diuk-Wasser M."/>
            <person name="Barbour A.G."/>
        </authorList>
    </citation>
    <scope>NUCLEOTIDE SEQUENCE</scope>
    <source>
        <strain evidence="2">LL90</strain>
    </source>
</reference>
<feature type="chain" id="PRO_5026231377" description="Lipoprotein" evidence="1">
    <location>
        <begin position="22"/>
        <end position="323"/>
    </location>
</feature>
<dbReference type="PROSITE" id="PS51257">
    <property type="entry name" value="PROKAR_LIPOPROTEIN"/>
    <property type="match status" value="1"/>
</dbReference>
<accession>A0A6G8F3E1</accession>
<organism evidence="2">
    <name type="scientific">uncultured Alphaproteobacteria bacterium</name>
    <dbReference type="NCBI Taxonomy" id="91750"/>
    <lineage>
        <taxon>Bacteria</taxon>
        <taxon>Pseudomonadati</taxon>
        <taxon>Pseudomonadota</taxon>
        <taxon>Alphaproteobacteria</taxon>
        <taxon>environmental samples</taxon>
    </lineage>
</organism>
<feature type="signal peptide" evidence="1">
    <location>
        <begin position="1"/>
        <end position="21"/>
    </location>
</feature>